<sequence length="136" mass="15560">MGYGDEHLLFRDDVYESLDPNEPQQAALRRQIYPGGVRPKAPAWEIFTQACDEELWMNSEMLEYLNIYCEASIAVINASDPAQSYTLEWPGATETVGMVFYPEEKHWRGCEVHDDPALLPPRPAHLLEETSFKGTR</sequence>
<accession>A0A316UGF3</accession>
<dbReference type="Proteomes" id="UP000245884">
    <property type="component" value="Unassembled WGS sequence"/>
</dbReference>
<evidence type="ECO:0000313" key="2">
    <source>
        <dbReference type="Proteomes" id="UP000245884"/>
    </source>
</evidence>
<reference evidence="1 2" key="1">
    <citation type="journal article" date="2018" name="Mol. Biol. Evol.">
        <title>Broad Genomic Sampling Reveals a Smut Pathogenic Ancestry of the Fungal Clade Ustilaginomycotina.</title>
        <authorList>
            <person name="Kijpornyongpan T."/>
            <person name="Mondo S.J."/>
            <person name="Barry K."/>
            <person name="Sandor L."/>
            <person name="Lee J."/>
            <person name="Lipzen A."/>
            <person name="Pangilinan J."/>
            <person name="LaButti K."/>
            <person name="Hainaut M."/>
            <person name="Henrissat B."/>
            <person name="Grigoriev I.V."/>
            <person name="Spatafora J.W."/>
            <person name="Aime M.C."/>
        </authorList>
    </citation>
    <scope>NUCLEOTIDE SEQUENCE [LARGE SCALE GENOMIC DNA]</scope>
    <source>
        <strain evidence="1 2">MCA 5214</strain>
    </source>
</reference>
<gene>
    <name evidence="1" type="ORF">BDZ90DRAFT_123394</name>
</gene>
<dbReference type="AlphaFoldDB" id="A0A316UGF3"/>
<evidence type="ECO:0000313" key="1">
    <source>
        <dbReference type="EMBL" id="PWN24407.1"/>
    </source>
</evidence>
<dbReference type="EMBL" id="KZ819681">
    <property type="protein sequence ID" value="PWN24407.1"/>
    <property type="molecule type" value="Genomic_DNA"/>
</dbReference>
<dbReference type="GeneID" id="37025131"/>
<name>A0A316UGF3_9BASI</name>
<proteinExistence type="predicted"/>
<dbReference type="RefSeq" id="XP_025359019.1">
    <property type="nucleotide sequence ID" value="XM_025503308.1"/>
</dbReference>
<protein>
    <submittedName>
        <fullName evidence="1">Uncharacterized protein</fullName>
    </submittedName>
</protein>
<organism evidence="1 2">
    <name type="scientific">Jaminaea rosea</name>
    <dbReference type="NCBI Taxonomy" id="1569628"/>
    <lineage>
        <taxon>Eukaryota</taxon>
        <taxon>Fungi</taxon>
        <taxon>Dikarya</taxon>
        <taxon>Basidiomycota</taxon>
        <taxon>Ustilaginomycotina</taxon>
        <taxon>Exobasidiomycetes</taxon>
        <taxon>Microstromatales</taxon>
        <taxon>Microstromatales incertae sedis</taxon>
        <taxon>Jaminaea</taxon>
    </lineage>
</organism>
<keyword evidence="2" id="KW-1185">Reference proteome</keyword>